<reference evidence="2 3" key="2">
    <citation type="journal article" date="2012" name="PLoS Pathog.">
        <title>Diverse lifestyles and strategies of plant pathogenesis encoded in the genomes of eighteen Dothideomycetes fungi.</title>
        <authorList>
            <person name="Ohm R.A."/>
            <person name="Feau N."/>
            <person name="Henrissat B."/>
            <person name="Schoch C.L."/>
            <person name="Horwitz B.A."/>
            <person name="Barry K.W."/>
            <person name="Condon B.J."/>
            <person name="Copeland A.C."/>
            <person name="Dhillon B."/>
            <person name="Glaser F."/>
            <person name="Hesse C.N."/>
            <person name="Kosti I."/>
            <person name="LaButti K."/>
            <person name="Lindquist E.A."/>
            <person name="Lucas S."/>
            <person name="Salamov A.A."/>
            <person name="Bradshaw R.E."/>
            <person name="Ciuffetti L."/>
            <person name="Hamelin R.C."/>
            <person name="Kema G.H.J."/>
            <person name="Lawrence C."/>
            <person name="Scott J.A."/>
            <person name="Spatafora J.W."/>
            <person name="Turgeon B.G."/>
            <person name="de Wit P.J.G.M."/>
            <person name="Zhong S."/>
            <person name="Goodwin S.B."/>
            <person name="Grigoriev I.V."/>
        </authorList>
    </citation>
    <scope>NUCLEOTIDE SEQUENCE [LARGE SCALE GENOMIC DNA]</scope>
    <source>
        <strain evidence="3">NZE10 / CBS 128990</strain>
    </source>
</reference>
<accession>N1PTB5</accession>
<feature type="region of interest" description="Disordered" evidence="1">
    <location>
        <begin position="242"/>
        <end position="278"/>
    </location>
</feature>
<gene>
    <name evidence="2" type="ORF">DOTSEDRAFT_22300</name>
</gene>
<name>N1PTB5_DOTSN</name>
<evidence type="ECO:0000256" key="1">
    <source>
        <dbReference type="SAM" id="MobiDB-lite"/>
    </source>
</evidence>
<feature type="region of interest" description="Disordered" evidence="1">
    <location>
        <begin position="322"/>
        <end position="353"/>
    </location>
</feature>
<protein>
    <submittedName>
        <fullName evidence="2">Uncharacterized protein</fullName>
    </submittedName>
</protein>
<dbReference type="OrthoDB" id="3649358at2759"/>
<dbReference type="HOGENOM" id="CLU_674433_0_0_1"/>
<sequence length="408" mass="46549">MPPWRLHPIADIATPKRDHYDGNSFVAPHFSYTPDLMPVDVVYEHYGSQAQAEKWKPIARDIGCHARTLYLTHGLQVCNMTKAGLYLAGSNEDMKDPDRDRMMVLVFELEVSDCHRWQDVDIAARALLKDLDMLCDAKLGICLRYYVRERRAAPNPRRAARSANPLQDNLPPSSPLYDPYGEDQPSIRRMPRVRLSPNDARPWSEFARSPIGSPAPRGGPAMQHMFPRYRADAERFRTDNDDFLAPPYSESNRAVVGEQPSGQEQEDTGQVRSAIERGRDSATLARRYSRLAQRIDREHEYIIEAQLNDYRLCTQYFHTTTPEWEDGDTVKDSDSDCGSDDDPDDELQFQSDAEGDDWRVQIRVLPRIDRGGLPAARNRAVQYLRQMTRSDHDKHFGGAGGDMVDILT</sequence>
<dbReference type="AlphaFoldDB" id="N1PTB5"/>
<dbReference type="eggNOG" id="ENOG502R2IM">
    <property type="taxonomic scope" value="Eukaryota"/>
</dbReference>
<evidence type="ECO:0000313" key="3">
    <source>
        <dbReference type="Proteomes" id="UP000016933"/>
    </source>
</evidence>
<dbReference type="Proteomes" id="UP000016933">
    <property type="component" value="Unassembled WGS sequence"/>
</dbReference>
<feature type="compositionally biased region" description="Low complexity" evidence="1">
    <location>
        <begin position="154"/>
        <end position="165"/>
    </location>
</feature>
<feature type="compositionally biased region" description="Acidic residues" evidence="1">
    <location>
        <begin position="335"/>
        <end position="347"/>
    </location>
</feature>
<evidence type="ECO:0000313" key="2">
    <source>
        <dbReference type="EMBL" id="EME46203.1"/>
    </source>
</evidence>
<proteinExistence type="predicted"/>
<feature type="region of interest" description="Disordered" evidence="1">
    <location>
        <begin position="198"/>
        <end position="223"/>
    </location>
</feature>
<reference evidence="3" key="1">
    <citation type="journal article" date="2012" name="PLoS Genet.">
        <title>The genomes of the fungal plant pathogens Cladosporium fulvum and Dothistroma septosporum reveal adaptation to different hosts and lifestyles but also signatures of common ancestry.</title>
        <authorList>
            <person name="de Wit P.J.G.M."/>
            <person name="van der Burgt A."/>
            <person name="Oekmen B."/>
            <person name="Stergiopoulos I."/>
            <person name="Abd-Elsalam K.A."/>
            <person name="Aerts A.L."/>
            <person name="Bahkali A.H."/>
            <person name="Beenen H.G."/>
            <person name="Chettri P."/>
            <person name="Cox M.P."/>
            <person name="Datema E."/>
            <person name="de Vries R.P."/>
            <person name="Dhillon B."/>
            <person name="Ganley A.R."/>
            <person name="Griffiths S.A."/>
            <person name="Guo Y."/>
            <person name="Hamelin R.C."/>
            <person name="Henrissat B."/>
            <person name="Kabir M.S."/>
            <person name="Jashni M.K."/>
            <person name="Kema G."/>
            <person name="Klaubauf S."/>
            <person name="Lapidus A."/>
            <person name="Levasseur A."/>
            <person name="Lindquist E."/>
            <person name="Mehrabi R."/>
            <person name="Ohm R.A."/>
            <person name="Owen T.J."/>
            <person name="Salamov A."/>
            <person name="Schwelm A."/>
            <person name="Schijlen E."/>
            <person name="Sun H."/>
            <person name="van den Burg H.A."/>
            <person name="van Ham R.C.H.J."/>
            <person name="Zhang S."/>
            <person name="Goodwin S.B."/>
            <person name="Grigoriev I.V."/>
            <person name="Collemare J."/>
            <person name="Bradshaw R.E."/>
        </authorList>
    </citation>
    <scope>NUCLEOTIDE SEQUENCE [LARGE SCALE GENOMIC DNA]</scope>
    <source>
        <strain evidence="3">NZE10 / CBS 128990</strain>
    </source>
</reference>
<keyword evidence="3" id="KW-1185">Reference proteome</keyword>
<organism evidence="2 3">
    <name type="scientific">Dothistroma septosporum (strain NZE10 / CBS 128990)</name>
    <name type="common">Red band needle blight fungus</name>
    <name type="synonym">Mycosphaerella pini</name>
    <dbReference type="NCBI Taxonomy" id="675120"/>
    <lineage>
        <taxon>Eukaryota</taxon>
        <taxon>Fungi</taxon>
        <taxon>Dikarya</taxon>
        <taxon>Ascomycota</taxon>
        <taxon>Pezizomycotina</taxon>
        <taxon>Dothideomycetes</taxon>
        <taxon>Dothideomycetidae</taxon>
        <taxon>Mycosphaerellales</taxon>
        <taxon>Mycosphaerellaceae</taxon>
        <taxon>Dothistroma</taxon>
    </lineage>
</organism>
<feature type="region of interest" description="Disordered" evidence="1">
    <location>
        <begin position="154"/>
        <end position="186"/>
    </location>
</feature>
<dbReference type="EMBL" id="KB446537">
    <property type="protein sequence ID" value="EME46203.1"/>
    <property type="molecule type" value="Genomic_DNA"/>
</dbReference>
<feature type="compositionally biased region" description="Polar residues" evidence="1">
    <location>
        <begin position="260"/>
        <end position="271"/>
    </location>
</feature>